<reference evidence="2" key="1">
    <citation type="submission" date="2021-12" db="EMBL/GenBank/DDBJ databases">
        <title>Prjna785345.</title>
        <authorList>
            <person name="Rujirawat T."/>
            <person name="Krajaejun T."/>
        </authorList>
    </citation>
    <scope>NUCLEOTIDE SEQUENCE</scope>
    <source>
        <strain evidence="2">Pi057C3</strain>
    </source>
</reference>
<dbReference type="EMBL" id="JAKCXM010000202">
    <property type="protein sequence ID" value="KAJ0398860.1"/>
    <property type="molecule type" value="Genomic_DNA"/>
</dbReference>
<feature type="transmembrane region" description="Helical" evidence="1">
    <location>
        <begin position="26"/>
        <end position="50"/>
    </location>
</feature>
<evidence type="ECO:0000256" key="1">
    <source>
        <dbReference type="SAM" id="Phobius"/>
    </source>
</evidence>
<evidence type="ECO:0008006" key="4">
    <source>
        <dbReference type="Google" id="ProtNLM"/>
    </source>
</evidence>
<dbReference type="AlphaFoldDB" id="A0AAD5LHQ6"/>
<evidence type="ECO:0000313" key="3">
    <source>
        <dbReference type="Proteomes" id="UP001209570"/>
    </source>
</evidence>
<accession>A0AAD5LHQ6</accession>
<dbReference type="SUPFAM" id="SSF52058">
    <property type="entry name" value="L domain-like"/>
    <property type="match status" value="1"/>
</dbReference>
<feature type="transmembrane region" description="Helical" evidence="1">
    <location>
        <begin position="79"/>
        <end position="98"/>
    </location>
</feature>
<proteinExistence type="predicted"/>
<keyword evidence="3" id="KW-1185">Reference proteome</keyword>
<gene>
    <name evidence="2" type="ORF">P43SY_010151</name>
</gene>
<sequence>MHAVAPKPPSGPSLAHASGGPKHHPFLWLTVTAIHTLCILFATYVGLVYIRLPIDAETLMTSIELYAVAVPTKYFKTVAAAYLTLGSVHALILLRILYISIRFRRLLLAEPKAGISTGLHAKVYDQLSRSVRGLTKRILTSRTASMGPRIDSKLRTISSGAMSTARALASASNVTDKNYGKQHAIRELVETAFLTAQAYKSSYRVASPWINTVQIVLLVLNCWCFPLAERVLHTSIGWTRMLCLYINLCIDLTIYIFIPTFLFLPYERDYNPDIGEFGIVFWYTDRWLARMLNEFPMLFVTSFWDGVSKIIIGASITRTLLDIPILLQFIDSGHDRRPAESKEAAASPDKTQVAKAQPLRPSRIERGCRGILLAWGVVVLGLHIQASTYGSNPRCLEQVRPWLARHAACSLAEINCAHKGLTGRESEFNAALNNIDRQWLTYLIIRHCPAVEVTPIFQDLTSMVGFKTYNSTIARWGADAAVTAEHHARIMFVFLAATNMSVFPQGLYDPAFPPQLADIELCRSNLSTLPDAVADVWPQAIFLLLEEVAFPEVPPVLARLRPYFLSISVNTFTTIPPFLLQNPMLMFLKMNGNPASALPELPTNGSSIIPPLMWLYVARTNVSDAPSWLDLDAMVTFDATDSPLCTRLLALDDSDAMDPRTAALKQRVRCLARADSDELYHFPIELESVINA</sequence>
<keyword evidence="1" id="KW-0472">Membrane</keyword>
<organism evidence="2 3">
    <name type="scientific">Pythium insidiosum</name>
    <name type="common">Pythiosis disease agent</name>
    <dbReference type="NCBI Taxonomy" id="114742"/>
    <lineage>
        <taxon>Eukaryota</taxon>
        <taxon>Sar</taxon>
        <taxon>Stramenopiles</taxon>
        <taxon>Oomycota</taxon>
        <taxon>Peronosporomycetes</taxon>
        <taxon>Pythiales</taxon>
        <taxon>Pythiaceae</taxon>
        <taxon>Pythium</taxon>
    </lineage>
</organism>
<comment type="caution">
    <text evidence="2">The sequence shown here is derived from an EMBL/GenBank/DDBJ whole genome shotgun (WGS) entry which is preliminary data.</text>
</comment>
<protein>
    <recommendedName>
        <fullName evidence="4">Transmembrane protein</fullName>
    </recommendedName>
</protein>
<dbReference type="Proteomes" id="UP001209570">
    <property type="component" value="Unassembled WGS sequence"/>
</dbReference>
<keyword evidence="1" id="KW-0812">Transmembrane</keyword>
<feature type="transmembrane region" description="Helical" evidence="1">
    <location>
        <begin position="209"/>
        <end position="228"/>
    </location>
</feature>
<evidence type="ECO:0000313" key="2">
    <source>
        <dbReference type="EMBL" id="KAJ0398860.1"/>
    </source>
</evidence>
<feature type="transmembrane region" description="Helical" evidence="1">
    <location>
        <begin position="244"/>
        <end position="264"/>
    </location>
</feature>
<name>A0AAD5LHQ6_PYTIN</name>
<keyword evidence="1" id="KW-1133">Transmembrane helix</keyword>
<dbReference type="Gene3D" id="3.80.10.10">
    <property type="entry name" value="Ribonuclease Inhibitor"/>
    <property type="match status" value="1"/>
</dbReference>
<dbReference type="InterPro" id="IPR032675">
    <property type="entry name" value="LRR_dom_sf"/>
</dbReference>